<proteinExistence type="predicted"/>
<name>A0A8J3GR47_9MICO</name>
<keyword evidence="3" id="KW-1185">Reference proteome</keyword>
<gene>
    <name evidence="2" type="ORF">GCM10011600_17890</name>
</gene>
<evidence type="ECO:0000313" key="2">
    <source>
        <dbReference type="EMBL" id="GHF17528.1"/>
    </source>
</evidence>
<protein>
    <recommendedName>
        <fullName evidence="4">Lipocalin-like domain-containing protein</fullName>
    </recommendedName>
</protein>
<organism evidence="2 3">
    <name type="scientific">Pseudolysinimonas yzui</name>
    <dbReference type="NCBI Taxonomy" id="2708254"/>
    <lineage>
        <taxon>Bacteria</taxon>
        <taxon>Bacillati</taxon>
        <taxon>Actinomycetota</taxon>
        <taxon>Actinomycetes</taxon>
        <taxon>Micrococcales</taxon>
        <taxon>Microbacteriaceae</taxon>
        <taxon>Pseudolysinimonas</taxon>
    </lineage>
</organism>
<reference evidence="2" key="2">
    <citation type="submission" date="2020-09" db="EMBL/GenBank/DDBJ databases">
        <authorList>
            <person name="Sun Q."/>
            <person name="Zhou Y."/>
        </authorList>
    </citation>
    <scope>NUCLEOTIDE SEQUENCE</scope>
    <source>
        <strain evidence="2">CGMCC 1.16548</strain>
    </source>
</reference>
<evidence type="ECO:0008006" key="4">
    <source>
        <dbReference type="Google" id="ProtNLM"/>
    </source>
</evidence>
<reference evidence="2" key="1">
    <citation type="journal article" date="2014" name="Int. J. Syst. Evol. Microbiol.">
        <title>Complete genome sequence of Corynebacterium casei LMG S-19264T (=DSM 44701T), isolated from a smear-ripened cheese.</title>
        <authorList>
            <consortium name="US DOE Joint Genome Institute (JGI-PGF)"/>
            <person name="Walter F."/>
            <person name="Albersmeier A."/>
            <person name="Kalinowski J."/>
            <person name="Ruckert C."/>
        </authorList>
    </citation>
    <scope>NUCLEOTIDE SEQUENCE</scope>
    <source>
        <strain evidence="2">CGMCC 1.16548</strain>
    </source>
</reference>
<dbReference type="EMBL" id="BNAI01000003">
    <property type="protein sequence ID" value="GHF17528.1"/>
    <property type="molecule type" value="Genomic_DNA"/>
</dbReference>
<feature type="chain" id="PRO_5035296046" description="Lipocalin-like domain-containing protein" evidence="1">
    <location>
        <begin position="21"/>
        <end position="199"/>
    </location>
</feature>
<feature type="signal peptide" evidence="1">
    <location>
        <begin position="1"/>
        <end position="20"/>
    </location>
</feature>
<keyword evidence="1" id="KW-0732">Signal</keyword>
<evidence type="ECO:0000313" key="3">
    <source>
        <dbReference type="Proteomes" id="UP000617531"/>
    </source>
</evidence>
<evidence type="ECO:0000256" key="1">
    <source>
        <dbReference type="SAM" id="SignalP"/>
    </source>
</evidence>
<dbReference type="PROSITE" id="PS51257">
    <property type="entry name" value="PROKAR_LIPOPROTEIN"/>
    <property type="match status" value="1"/>
</dbReference>
<dbReference type="AlphaFoldDB" id="A0A8J3GR47"/>
<dbReference type="RefSeq" id="WP_191283146.1">
    <property type="nucleotide sequence ID" value="NZ_BNAI01000003.1"/>
</dbReference>
<accession>A0A8J3GR47</accession>
<comment type="caution">
    <text evidence="2">The sequence shown here is derived from an EMBL/GenBank/DDBJ whole genome shotgun (WGS) entry which is preliminary data.</text>
</comment>
<sequence length="199" mass="20259">MRTRLALTTGLAALSLFALAACTSPGSGDGGDGTGTDPDGAGSGGIAGCLIGTWDLDGQNNADQMQEFFVANGTPVTSTETSGTVLLTVDESTMTYVSDISYVMTAQLDAGLEMIISQLQAGESSGSWSVEGDEVVFADWVNGITVDNSVTIGGQSSSMAIEIPADSGSGVAMEVVCDGDTLSTHPLESPFTNLWTRVG</sequence>
<dbReference type="Proteomes" id="UP000617531">
    <property type="component" value="Unassembled WGS sequence"/>
</dbReference>